<evidence type="ECO:0000313" key="2">
    <source>
        <dbReference type="EMBL" id="GFR98421.1"/>
    </source>
</evidence>
<name>A0AAV4HNQ9_9GAST</name>
<protein>
    <submittedName>
        <fullName evidence="2">Uncharacterized protein</fullName>
    </submittedName>
</protein>
<evidence type="ECO:0000313" key="3">
    <source>
        <dbReference type="Proteomes" id="UP000762676"/>
    </source>
</evidence>
<organism evidence="2 3">
    <name type="scientific">Elysia marginata</name>
    <dbReference type="NCBI Taxonomy" id="1093978"/>
    <lineage>
        <taxon>Eukaryota</taxon>
        <taxon>Metazoa</taxon>
        <taxon>Spiralia</taxon>
        <taxon>Lophotrochozoa</taxon>
        <taxon>Mollusca</taxon>
        <taxon>Gastropoda</taxon>
        <taxon>Heterobranchia</taxon>
        <taxon>Euthyneura</taxon>
        <taxon>Panpulmonata</taxon>
        <taxon>Sacoglossa</taxon>
        <taxon>Placobranchoidea</taxon>
        <taxon>Plakobranchidae</taxon>
        <taxon>Elysia</taxon>
    </lineage>
</organism>
<evidence type="ECO:0000256" key="1">
    <source>
        <dbReference type="SAM" id="MobiDB-lite"/>
    </source>
</evidence>
<dbReference type="EMBL" id="BMAT01012739">
    <property type="protein sequence ID" value="GFR98421.1"/>
    <property type="molecule type" value="Genomic_DNA"/>
</dbReference>
<dbReference type="AlphaFoldDB" id="A0AAV4HNQ9"/>
<comment type="caution">
    <text evidence="2">The sequence shown here is derived from an EMBL/GenBank/DDBJ whole genome shotgun (WGS) entry which is preliminary data.</text>
</comment>
<feature type="region of interest" description="Disordered" evidence="1">
    <location>
        <begin position="37"/>
        <end position="64"/>
    </location>
</feature>
<dbReference type="Proteomes" id="UP000762676">
    <property type="component" value="Unassembled WGS sequence"/>
</dbReference>
<gene>
    <name evidence="2" type="ORF">ElyMa_006349600</name>
</gene>
<reference evidence="2 3" key="1">
    <citation type="journal article" date="2021" name="Elife">
        <title>Chloroplast acquisition without the gene transfer in kleptoplastic sea slugs, Plakobranchus ocellatus.</title>
        <authorList>
            <person name="Maeda T."/>
            <person name="Takahashi S."/>
            <person name="Yoshida T."/>
            <person name="Shimamura S."/>
            <person name="Takaki Y."/>
            <person name="Nagai Y."/>
            <person name="Toyoda A."/>
            <person name="Suzuki Y."/>
            <person name="Arimoto A."/>
            <person name="Ishii H."/>
            <person name="Satoh N."/>
            <person name="Nishiyama T."/>
            <person name="Hasebe M."/>
            <person name="Maruyama T."/>
            <person name="Minagawa J."/>
            <person name="Obokata J."/>
            <person name="Shigenobu S."/>
        </authorList>
    </citation>
    <scope>NUCLEOTIDE SEQUENCE [LARGE SCALE GENOMIC DNA]</scope>
</reference>
<proteinExistence type="predicted"/>
<accession>A0AAV4HNQ9</accession>
<sequence length="85" mass="9636">MSDASHLRNDHWELDSGQCCIPSSQVTPPSCFILAQCPPRDKDDDDDDLVYDDDDDEDEDDDDELGRVTVVVGPAKLLYFQCMRQ</sequence>
<feature type="compositionally biased region" description="Acidic residues" evidence="1">
    <location>
        <begin position="43"/>
        <end position="64"/>
    </location>
</feature>
<keyword evidence="3" id="KW-1185">Reference proteome</keyword>